<dbReference type="AlphaFoldDB" id="A0A1B0ZIY1"/>
<dbReference type="Proteomes" id="UP000092596">
    <property type="component" value="Chromosome"/>
</dbReference>
<organism evidence="2 3">
    <name type="scientific">Dermabacter vaginalis</name>
    <dbReference type="NCBI Taxonomy" id="1630135"/>
    <lineage>
        <taxon>Bacteria</taxon>
        <taxon>Bacillati</taxon>
        <taxon>Actinomycetota</taxon>
        <taxon>Actinomycetes</taxon>
        <taxon>Micrococcales</taxon>
        <taxon>Dermabacteraceae</taxon>
        <taxon>Dermabacter</taxon>
    </lineage>
</organism>
<protein>
    <recommendedName>
        <fullName evidence="4">DoxX family membrane protein</fullName>
    </recommendedName>
</protein>
<sequence>MSLVRRIARPLLAAPFIFEGVQTAIRPDRVLDALPVTIADIDEQVSKSPLPTDAETILRTAGGLAAVAGAAFALNKKPRLASATLLLTTTVGLAGRKRVWELKGTERTEELRAIAGDLGLLGGILLAAVDTDGKPSLAYRVDKAIERAQKSAAEKQRELEKAAKKNKKKSSKSLDELDRTLAKKIKRAA</sequence>
<dbReference type="PATRIC" id="fig|1630135.4.peg.1374"/>
<evidence type="ECO:0008006" key="4">
    <source>
        <dbReference type="Google" id="ProtNLM"/>
    </source>
</evidence>
<evidence type="ECO:0000313" key="2">
    <source>
        <dbReference type="EMBL" id="ANP27926.1"/>
    </source>
</evidence>
<accession>A0A1B0ZIY1</accession>
<dbReference type="KEGG" id="dva:DAD186_13760"/>
<dbReference type="GeneID" id="74908544"/>
<reference evidence="2 3" key="1">
    <citation type="submission" date="2015-06" db="EMBL/GenBank/DDBJ databases">
        <title>Investigation of pathophysiology for high-risk pregnancy and development of treatment modality based on it.</title>
        <authorList>
            <person name="Kim B.-C."/>
            <person name="Lim S."/>
        </authorList>
    </citation>
    <scope>NUCLEOTIDE SEQUENCE [LARGE SCALE GENOMIC DNA]</scope>
    <source>
        <strain evidence="2 3">AD1-86</strain>
    </source>
</reference>
<proteinExistence type="predicted"/>
<feature type="region of interest" description="Disordered" evidence="1">
    <location>
        <begin position="152"/>
        <end position="175"/>
    </location>
</feature>
<evidence type="ECO:0000313" key="3">
    <source>
        <dbReference type="Proteomes" id="UP000092596"/>
    </source>
</evidence>
<dbReference type="STRING" id="1630135.DAD186_13760"/>
<name>A0A1B0ZIY1_9MICO</name>
<dbReference type="RefSeq" id="WP_061211680.1">
    <property type="nucleotide sequence ID" value="NZ_CP012117.1"/>
</dbReference>
<dbReference type="EMBL" id="CP012117">
    <property type="protein sequence ID" value="ANP27926.1"/>
    <property type="molecule type" value="Genomic_DNA"/>
</dbReference>
<gene>
    <name evidence="2" type="ORF">DAD186_13760</name>
</gene>
<evidence type="ECO:0000256" key="1">
    <source>
        <dbReference type="SAM" id="MobiDB-lite"/>
    </source>
</evidence>
<feature type="compositionally biased region" description="Basic and acidic residues" evidence="1">
    <location>
        <begin position="152"/>
        <end position="163"/>
    </location>
</feature>